<reference evidence="3" key="1">
    <citation type="submission" date="2016-11" db="UniProtKB">
        <authorList>
            <consortium name="WormBaseParasite"/>
        </authorList>
    </citation>
    <scope>IDENTIFICATION</scope>
</reference>
<dbReference type="AlphaFoldDB" id="A0A1I7WA78"/>
<keyword evidence="1" id="KW-0472">Membrane</keyword>
<dbReference type="WBParaSite" id="Hba_01592">
    <property type="protein sequence ID" value="Hba_01592"/>
    <property type="gene ID" value="Hba_01592"/>
</dbReference>
<evidence type="ECO:0000313" key="3">
    <source>
        <dbReference type="WBParaSite" id="Hba_01592"/>
    </source>
</evidence>
<evidence type="ECO:0000256" key="1">
    <source>
        <dbReference type="SAM" id="Phobius"/>
    </source>
</evidence>
<evidence type="ECO:0000313" key="2">
    <source>
        <dbReference type="Proteomes" id="UP000095283"/>
    </source>
</evidence>
<organism evidence="2 3">
    <name type="scientific">Heterorhabditis bacteriophora</name>
    <name type="common">Entomopathogenic nematode worm</name>
    <dbReference type="NCBI Taxonomy" id="37862"/>
    <lineage>
        <taxon>Eukaryota</taxon>
        <taxon>Metazoa</taxon>
        <taxon>Ecdysozoa</taxon>
        <taxon>Nematoda</taxon>
        <taxon>Chromadorea</taxon>
        <taxon>Rhabditida</taxon>
        <taxon>Rhabditina</taxon>
        <taxon>Rhabditomorpha</taxon>
        <taxon>Strongyloidea</taxon>
        <taxon>Heterorhabditidae</taxon>
        <taxon>Heterorhabditis</taxon>
    </lineage>
</organism>
<feature type="transmembrane region" description="Helical" evidence="1">
    <location>
        <begin position="103"/>
        <end position="122"/>
    </location>
</feature>
<accession>A0A1I7WA78</accession>
<keyword evidence="1" id="KW-1133">Transmembrane helix</keyword>
<protein>
    <submittedName>
        <fullName evidence="3">Uncharacterized protein</fullName>
    </submittedName>
</protein>
<sequence length="125" mass="14914">MYRVILLGFVCAETMNPDNFILNRYSTNLFNSLIMLLYQLVVSDKATERKLNSNRILWSMLCMAIGHIHKVMKIVPFRRVILFLFLYCKRLSMLFFVVHLYYYSVPISHCILLYFSTLVYLCNKH</sequence>
<feature type="transmembrane region" description="Helical" evidence="1">
    <location>
        <begin position="25"/>
        <end position="42"/>
    </location>
</feature>
<dbReference type="Proteomes" id="UP000095283">
    <property type="component" value="Unplaced"/>
</dbReference>
<proteinExistence type="predicted"/>
<keyword evidence="2" id="KW-1185">Reference proteome</keyword>
<keyword evidence="1" id="KW-0812">Transmembrane</keyword>
<name>A0A1I7WA78_HETBA</name>